<evidence type="ECO:0000313" key="5">
    <source>
        <dbReference type="Proteomes" id="UP000294739"/>
    </source>
</evidence>
<evidence type="ECO:0000259" key="2">
    <source>
        <dbReference type="Pfam" id="PF01408"/>
    </source>
</evidence>
<feature type="domain" description="GFO/IDH/MocA-like oxidoreductase" evidence="3">
    <location>
        <begin position="142"/>
        <end position="258"/>
    </location>
</feature>
<dbReference type="SUPFAM" id="SSF51735">
    <property type="entry name" value="NAD(P)-binding Rossmann-fold domains"/>
    <property type="match status" value="1"/>
</dbReference>
<organism evidence="4 5">
    <name type="scientific">Jiangella asiatica</name>
    <dbReference type="NCBI Taxonomy" id="2530372"/>
    <lineage>
        <taxon>Bacteria</taxon>
        <taxon>Bacillati</taxon>
        <taxon>Actinomycetota</taxon>
        <taxon>Actinomycetes</taxon>
        <taxon>Jiangellales</taxon>
        <taxon>Jiangellaceae</taxon>
        <taxon>Jiangella</taxon>
    </lineage>
</organism>
<dbReference type="Gene3D" id="3.30.360.10">
    <property type="entry name" value="Dihydrodipicolinate Reductase, domain 2"/>
    <property type="match status" value="1"/>
</dbReference>
<dbReference type="InterPro" id="IPR055170">
    <property type="entry name" value="GFO_IDH_MocA-like_dom"/>
</dbReference>
<dbReference type="PANTHER" id="PTHR43249:SF1">
    <property type="entry name" value="D-GLUCOSIDE 3-DEHYDROGENASE"/>
    <property type="match status" value="1"/>
</dbReference>
<name>A0A4R5D8J9_9ACTN</name>
<accession>A0A4R5D8J9</accession>
<comment type="caution">
    <text evidence="4">The sequence shown here is derived from an EMBL/GenBank/DDBJ whole genome shotgun (WGS) entry which is preliminary data.</text>
</comment>
<dbReference type="InterPro" id="IPR052515">
    <property type="entry name" value="Gfo/Idh/MocA_Oxidoreductase"/>
</dbReference>
<gene>
    <name evidence="4" type="ORF">E1269_13010</name>
</gene>
<keyword evidence="5" id="KW-1185">Reference proteome</keyword>
<dbReference type="InterPro" id="IPR000683">
    <property type="entry name" value="Gfo/Idh/MocA-like_OxRdtase_N"/>
</dbReference>
<dbReference type="Proteomes" id="UP000294739">
    <property type="component" value="Unassembled WGS sequence"/>
</dbReference>
<dbReference type="EMBL" id="SMKZ01000016">
    <property type="protein sequence ID" value="TDE09889.1"/>
    <property type="molecule type" value="Genomic_DNA"/>
</dbReference>
<proteinExistence type="predicted"/>
<dbReference type="Pfam" id="PF22725">
    <property type="entry name" value="GFO_IDH_MocA_C3"/>
    <property type="match status" value="1"/>
</dbReference>
<feature type="domain" description="Gfo/Idh/MocA-like oxidoreductase N-terminal" evidence="2">
    <location>
        <begin position="11"/>
        <end position="123"/>
    </location>
</feature>
<evidence type="ECO:0000259" key="3">
    <source>
        <dbReference type="Pfam" id="PF22725"/>
    </source>
</evidence>
<reference evidence="4 5" key="1">
    <citation type="submission" date="2019-03" db="EMBL/GenBank/DDBJ databases">
        <title>Draft genome sequences of novel Actinobacteria.</title>
        <authorList>
            <person name="Sahin N."/>
            <person name="Ay H."/>
            <person name="Saygin H."/>
        </authorList>
    </citation>
    <scope>NUCLEOTIDE SEQUENCE [LARGE SCALE GENOMIC DNA]</scope>
    <source>
        <strain evidence="4 5">5K138</strain>
    </source>
</reference>
<dbReference type="Gene3D" id="3.40.50.720">
    <property type="entry name" value="NAD(P)-binding Rossmann-like Domain"/>
    <property type="match status" value="1"/>
</dbReference>
<dbReference type="InParanoid" id="A0A4R5D8J9"/>
<dbReference type="GO" id="GO:0000166">
    <property type="term" value="F:nucleotide binding"/>
    <property type="evidence" value="ECO:0007669"/>
    <property type="project" value="InterPro"/>
</dbReference>
<sequence length="369" mass="38788">MTFVQEPSQPLRVAVVGTGQIARFAHLPAVRSVGAQLELVAAVDVDESVAKEFATSFGAGAAFTDVATMLDAVRPDLVLVCTPPAWHAEVVVATVRAGAWAFCEKPPTASLAELDRIAAAEAAGGGRAEFVFQWRTGSAAEHVRRLIADGTLGRALVAMVSTTWYRDAAYYEAPWRGRWETEIGGATAGQGIHAIDLLLSLLGPWRTVTAVADTLERAIEVEDTSMAIVRFESGALASLVTSVLCPREDSAVRIDLQDATVELRQHSGDGSGWTVVPRPGLGDDRLAAAGPVPHDVPASHGSQLRRLVDDLRAGRAPATGVGQVRPTVELLAALYKSAASGRPVRAGEIGPDDPYYASMHGGRGTVSTG</sequence>
<dbReference type="OrthoDB" id="9815825at2"/>
<dbReference type="SUPFAM" id="SSF55347">
    <property type="entry name" value="Glyceraldehyde-3-phosphate dehydrogenase-like, C-terminal domain"/>
    <property type="match status" value="1"/>
</dbReference>
<dbReference type="RefSeq" id="WP_131895098.1">
    <property type="nucleotide sequence ID" value="NZ_SMKZ01000016.1"/>
</dbReference>
<dbReference type="AlphaFoldDB" id="A0A4R5D8J9"/>
<protein>
    <submittedName>
        <fullName evidence="4">Gfo/Idh/MocA family oxidoreductase</fullName>
    </submittedName>
</protein>
<dbReference type="InterPro" id="IPR036291">
    <property type="entry name" value="NAD(P)-bd_dom_sf"/>
</dbReference>
<evidence type="ECO:0000256" key="1">
    <source>
        <dbReference type="SAM" id="MobiDB-lite"/>
    </source>
</evidence>
<feature type="region of interest" description="Disordered" evidence="1">
    <location>
        <begin position="345"/>
        <end position="369"/>
    </location>
</feature>
<dbReference type="PANTHER" id="PTHR43249">
    <property type="entry name" value="UDP-N-ACETYL-2-AMINO-2-DEOXY-D-GLUCURONATE OXIDASE"/>
    <property type="match status" value="1"/>
</dbReference>
<evidence type="ECO:0000313" key="4">
    <source>
        <dbReference type="EMBL" id="TDE09889.1"/>
    </source>
</evidence>
<dbReference type="Pfam" id="PF01408">
    <property type="entry name" value="GFO_IDH_MocA"/>
    <property type="match status" value="1"/>
</dbReference>